<accession>A0A5D0HK52</accession>
<dbReference type="SUPFAM" id="SSF109854">
    <property type="entry name" value="DinB/YfiT-like putative metalloenzymes"/>
    <property type="match status" value="1"/>
</dbReference>
<dbReference type="InterPro" id="IPR034660">
    <property type="entry name" value="DinB/YfiT-like"/>
</dbReference>
<dbReference type="Proteomes" id="UP000323930">
    <property type="component" value="Unassembled WGS sequence"/>
</dbReference>
<dbReference type="RefSeq" id="WP_148544621.1">
    <property type="nucleotide sequence ID" value="NZ_VSDQ01000718.1"/>
</dbReference>
<dbReference type="EMBL" id="VSDQ01000718">
    <property type="protein sequence ID" value="TYA71635.1"/>
    <property type="molecule type" value="Genomic_DNA"/>
</dbReference>
<organism evidence="2 3">
    <name type="scientific">Seonamhaeicola marinus</name>
    <dbReference type="NCBI Taxonomy" id="1912246"/>
    <lineage>
        <taxon>Bacteria</taxon>
        <taxon>Pseudomonadati</taxon>
        <taxon>Bacteroidota</taxon>
        <taxon>Flavobacteriia</taxon>
        <taxon>Flavobacteriales</taxon>
        <taxon>Flavobacteriaceae</taxon>
    </lineage>
</organism>
<sequence>MTKRELQTSEYNEFYSGYLSQLSDDTELVSGFEANSKTVLDFFQSIPHEKLEYRYDEGKWSIKEVFQHLIDTERVFQFRCFHIGRHDKTPLPGFEQNDYIAPSKADAKSIETLITEFKTVRQSFIDLLNGLTNEDLNQVGIANGGNTSARAIAFINLGHYLHHINITKERYL</sequence>
<dbReference type="Pfam" id="PF12867">
    <property type="entry name" value="DinB_2"/>
    <property type="match status" value="1"/>
</dbReference>
<dbReference type="AlphaFoldDB" id="A0A5D0HK52"/>
<comment type="caution">
    <text evidence="2">The sequence shown here is derived from an EMBL/GenBank/DDBJ whole genome shotgun (WGS) entry which is preliminary data.</text>
</comment>
<dbReference type="OrthoDB" id="9793216at2"/>
<protein>
    <submittedName>
        <fullName evidence="2">DinB family protein</fullName>
    </submittedName>
</protein>
<evidence type="ECO:0000259" key="1">
    <source>
        <dbReference type="Pfam" id="PF12867"/>
    </source>
</evidence>
<dbReference type="InterPro" id="IPR024775">
    <property type="entry name" value="DinB-like"/>
</dbReference>
<dbReference type="Gene3D" id="1.20.120.450">
    <property type="entry name" value="dinb family like domain"/>
    <property type="match status" value="1"/>
</dbReference>
<reference evidence="2 3" key="1">
    <citation type="submission" date="2019-08" db="EMBL/GenBank/DDBJ databases">
        <title>Seonamhaeicola sediminis sp. nov., isolated from marine sediment.</title>
        <authorList>
            <person name="Cao W.R."/>
        </authorList>
    </citation>
    <scope>NUCLEOTIDE SEQUENCE [LARGE SCALE GENOMIC DNA]</scope>
    <source>
        <strain evidence="2 3">B011</strain>
    </source>
</reference>
<proteinExistence type="predicted"/>
<gene>
    <name evidence="2" type="ORF">FUA24_18890</name>
</gene>
<keyword evidence="3" id="KW-1185">Reference proteome</keyword>
<feature type="domain" description="DinB-like" evidence="1">
    <location>
        <begin position="33"/>
        <end position="165"/>
    </location>
</feature>
<evidence type="ECO:0000313" key="2">
    <source>
        <dbReference type="EMBL" id="TYA71635.1"/>
    </source>
</evidence>
<name>A0A5D0HK52_9FLAO</name>
<evidence type="ECO:0000313" key="3">
    <source>
        <dbReference type="Proteomes" id="UP000323930"/>
    </source>
</evidence>